<dbReference type="NCBIfam" id="TIGR00277">
    <property type="entry name" value="HDIG"/>
    <property type="match status" value="1"/>
</dbReference>
<feature type="domain" description="HDOD" evidence="1">
    <location>
        <begin position="16"/>
        <end position="215"/>
    </location>
</feature>
<dbReference type="Pfam" id="PF08668">
    <property type="entry name" value="HDOD"/>
    <property type="match status" value="1"/>
</dbReference>
<organism evidence="2 3">
    <name type="scientific">Pelagicoccus mobilis</name>
    <dbReference type="NCBI Taxonomy" id="415221"/>
    <lineage>
        <taxon>Bacteria</taxon>
        <taxon>Pseudomonadati</taxon>
        <taxon>Verrucomicrobiota</taxon>
        <taxon>Opitutia</taxon>
        <taxon>Puniceicoccales</taxon>
        <taxon>Pelagicoccaceae</taxon>
        <taxon>Pelagicoccus</taxon>
    </lineage>
</organism>
<evidence type="ECO:0000313" key="3">
    <source>
        <dbReference type="Proteomes" id="UP000617628"/>
    </source>
</evidence>
<dbReference type="PROSITE" id="PS51833">
    <property type="entry name" value="HDOD"/>
    <property type="match status" value="1"/>
</dbReference>
<name>A0A934S4E7_9BACT</name>
<dbReference type="Gene3D" id="1.10.3210.10">
    <property type="entry name" value="Hypothetical protein af1432"/>
    <property type="match status" value="1"/>
</dbReference>
<dbReference type="RefSeq" id="WP_200359633.1">
    <property type="nucleotide sequence ID" value="NZ_JAENIL010000097.1"/>
</dbReference>
<evidence type="ECO:0000259" key="1">
    <source>
        <dbReference type="PROSITE" id="PS51833"/>
    </source>
</evidence>
<keyword evidence="3" id="KW-1185">Reference proteome</keyword>
<dbReference type="Proteomes" id="UP000617628">
    <property type="component" value="Unassembled WGS sequence"/>
</dbReference>
<dbReference type="InterPro" id="IPR013976">
    <property type="entry name" value="HDOD"/>
</dbReference>
<dbReference type="InterPro" id="IPR052340">
    <property type="entry name" value="RNase_Y/CdgJ"/>
</dbReference>
<gene>
    <name evidence="2" type="ORF">JIN87_26910</name>
</gene>
<dbReference type="CDD" id="cd00077">
    <property type="entry name" value="HDc"/>
    <property type="match status" value="1"/>
</dbReference>
<comment type="caution">
    <text evidence="2">The sequence shown here is derived from an EMBL/GenBank/DDBJ whole genome shotgun (WGS) entry which is preliminary data.</text>
</comment>
<evidence type="ECO:0000313" key="2">
    <source>
        <dbReference type="EMBL" id="MBK1880546.1"/>
    </source>
</evidence>
<dbReference type="EMBL" id="JAENIL010000097">
    <property type="protein sequence ID" value="MBK1880546.1"/>
    <property type="molecule type" value="Genomic_DNA"/>
</dbReference>
<dbReference type="PANTHER" id="PTHR33525">
    <property type="match status" value="1"/>
</dbReference>
<dbReference type="InterPro" id="IPR006675">
    <property type="entry name" value="HDIG_dom"/>
</dbReference>
<dbReference type="AlphaFoldDB" id="A0A934S4E7"/>
<sequence>MTKQEVVDFLSDGFTLANLPDSFIHLRRIANDPHSDIEDVVAVARKDPELAASLLRLANSSVYNNGESVGSIEEAAQLLGMRTVVQCSLALGILKKVTVPDGSFDLQSFWRRSLTVATLAEAVYEHAPKLIKTIVDPKLLYTAGLLHDIGLLAMIQGFRDEMVRVIDRAISSETPIHLVEEEAFGFSHQDTGRILFKKWNLPEELQCVAGYHHHPLGLKRRLYYPLVDIVYVADYICCAGGPEMPAAFRPALLEDVWNRSRLDVNLIGTFSGELDQASDSAEAILSC</sequence>
<accession>A0A934S4E7</accession>
<proteinExistence type="predicted"/>
<dbReference type="PANTHER" id="PTHR33525:SF3">
    <property type="entry name" value="RIBONUCLEASE Y"/>
    <property type="match status" value="1"/>
</dbReference>
<dbReference type="InterPro" id="IPR003607">
    <property type="entry name" value="HD/PDEase_dom"/>
</dbReference>
<dbReference type="SUPFAM" id="SSF109604">
    <property type="entry name" value="HD-domain/PDEase-like"/>
    <property type="match status" value="1"/>
</dbReference>
<reference evidence="2" key="1">
    <citation type="submission" date="2021-01" db="EMBL/GenBank/DDBJ databases">
        <title>Modified the classification status of verrucomicrobia.</title>
        <authorList>
            <person name="Feng X."/>
        </authorList>
    </citation>
    <scope>NUCLEOTIDE SEQUENCE</scope>
    <source>
        <strain evidence="2">KCTC 13126</strain>
    </source>
</reference>
<protein>
    <submittedName>
        <fullName evidence="2">HDOD domain-containing protein</fullName>
    </submittedName>
</protein>